<organism evidence="2 3">
    <name type="scientific">Kibdelosporangium persicum</name>
    <dbReference type="NCBI Taxonomy" id="2698649"/>
    <lineage>
        <taxon>Bacteria</taxon>
        <taxon>Bacillati</taxon>
        <taxon>Actinomycetota</taxon>
        <taxon>Actinomycetes</taxon>
        <taxon>Pseudonocardiales</taxon>
        <taxon>Pseudonocardiaceae</taxon>
        <taxon>Kibdelosporangium</taxon>
    </lineage>
</organism>
<dbReference type="SUPFAM" id="SSF56281">
    <property type="entry name" value="Metallo-hydrolase/oxidoreductase"/>
    <property type="match status" value="1"/>
</dbReference>
<comment type="caution">
    <text evidence="2">The sequence shown here is derived from an EMBL/GenBank/DDBJ whole genome shotgun (WGS) entry which is preliminary data.</text>
</comment>
<evidence type="ECO:0000259" key="1">
    <source>
        <dbReference type="SMART" id="SM00849"/>
    </source>
</evidence>
<dbReference type="Pfam" id="PF00753">
    <property type="entry name" value="Lactamase_B"/>
    <property type="match status" value="1"/>
</dbReference>
<dbReference type="Proteomes" id="UP000763557">
    <property type="component" value="Unassembled WGS sequence"/>
</dbReference>
<dbReference type="InterPro" id="IPR050855">
    <property type="entry name" value="NDM-1-like"/>
</dbReference>
<accession>A0ABX2FEK4</accession>
<keyword evidence="2" id="KW-0378">Hydrolase</keyword>
<dbReference type="GO" id="GO:0016787">
    <property type="term" value="F:hydrolase activity"/>
    <property type="evidence" value="ECO:0007669"/>
    <property type="project" value="UniProtKB-KW"/>
</dbReference>
<dbReference type="RefSeq" id="WP_173140421.1">
    <property type="nucleotide sequence ID" value="NZ_CBCSGW010000028.1"/>
</dbReference>
<reference evidence="2 3" key="1">
    <citation type="submission" date="2020-01" db="EMBL/GenBank/DDBJ databases">
        <title>Kibdelosporangium persica a novel Actinomycetes from a hot desert in Iran.</title>
        <authorList>
            <person name="Safaei N."/>
            <person name="Zaburannyi N."/>
            <person name="Mueller R."/>
            <person name="Wink J."/>
        </authorList>
    </citation>
    <scope>NUCLEOTIDE SEQUENCE [LARGE SCALE GENOMIC DNA]</scope>
    <source>
        <strain evidence="2 3">4NS15</strain>
    </source>
</reference>
<dbReference type="Gene3D" id="3.60.15.10">
    <property type="entry name" value="Ribonuclease Z/Hydroxyacylglutathione hydrolase-like"/>
    <property type="match status" value="1"/>
</dbReference>
<dbReference type="CDD" id="cd07721">
    <property type="entry name" value="yflN-like_MBL-fold"/>
    <property type="match status" value="1"/>
</dbReference>
<dbReference type="InterPro" id="IPR001279">
    <property type="entry name" value="Metallo-B-lactamas"/>
</dbReference>
<protein>
    <submittedName>
        <fullName evidence="2">Hydroxyacylglutathione hydrolase GloC</fullName>
    </submittedName>
</protein>
<dbReference type="EMBL" id="JAAATY010000031">
    <property type="protein sequence ID" value="NRN69816.1"/>
    <property type="molecule type" value="Genomic_DNA"/>
</dbReference>
<evidence type="ECO:0000313" key="2">
    <source>
        <dbReference type="EMBL" id="NRN69816.1"/>
    </source>
</evidence>
<name>A0ABX2FEK4_9PSEU</name>
<sequence>MGIMVLRPSLSILRLKFGQAYVWQDGDELTLIDTGVPGAAAEIADALPDTSAIRRIVITHGHEDHYGSAAEIRSWHGAPVHVHSADAAVVRGTARKAEPVLTEFDQPIWEHIKSLGIPDMPVPPSTVDVELADGDVLGFGGGAQIIHVPGHTAGSIAIYLPVHKILFTGDTVANEGGVILGVFNQDEDQMLAGFRRLADLDVETVCFGHGEPIVRGAGPILREAARTHQKRRRI</sequence>
<feature type="domain" description="Metallo-beta-lactamase" evidence="1">
    <location>
        <begin position="17"/>
        <end position="209"/>
    </location>
</feature>
<evidence type="ECO:0000313" key="3">
    <source>
        <dbReference type="Proteomes" id="UP000763557"/>
    </source>
</evidence>
<dbReference type="InterPro" id="IPR036866">
    <property type="entry name" value="RibonucZ/Hydroxyglut_hydro"/>
</dbReference>
<keyword evidence="3" id="KW-1185">Reference proteome</keyword>
<proteinExistence type="predicted"/>
<gene>
    <name evidence="2" type="ORF">GC106_70770</name>
</gene>
<dbReference type="PANTHER" id="PTHR42951">
    <property type="entry name" value="METALLO-BETA-LACTAMASE DOMAIN-CONTAINING"/>
    <property type="match status" value="1"/>
</dbReference>
<dbReference type="SMART" id="SM00849">
    <property type="entry name" value="Lactamase_B"/>
    <property type="match status" value="1"/>
</dbReference>